<dbReference type="EMBL" id="KV750125">
    <property type="protein sequence ID" value="OCL06133.1"/>
    <property type="molecule type" value="Genomic_DNA"/>
</dbReference>
<feature type="compositionally biased region" description="Basic and acidic residues" evidence="1">
    <location>
        <begin position="135"/>
        <end position="145"/>
    </location>
</feature>
<proteinExistence type="predicted"/>
<evidence type="ECO:0000256" key="1">
    <source>
        <dbReference type="SAM" id="MobiDB-lite"/>
    </source>
</evidence>
<organism evidence="2 3">
    <name type="scientific">Glonium stellatum</name>
    <dbReference type="NCBI Taxonomy" id="574774"/>
    <lineage>
        <taxon>Eukaryota</taxon>
        <taxon>Fungi</taxon>
        <taxon>Dikarya</taxon>
        <taxon>Ascomycota</taxon>
        <taxon>Pezizomycotina</taxon>
        <taxon>Dothideomycetes</taxon>
        <taxon>Pleosporomycetidae</taxon>
        <taxon>Gloniales</taxon>
        <taxon>Gloniaceae</taxon>
        <taxon>Glonium</taxon>
    </lineage>
</organism>
<evidence type="ECO:0000313" key="2">
    <source>
        <dbReference type="EMBL" id="OCL06133.1"/>
    </source>
</evidence>
<dbReference type="AlphaFoldDB" id="A0A8E2EXF6"/>
<sequence length="167" mass="18640">MRLEIRLRTRLAKYHGGSTTCSRSVGLIKHGVQTNFLETLTIIRLDSRMRSGRGYQTGEMPRSTERVRPSVKGNGKEAGRSREVVQKSRRIETGDHFQRRSPLDLSAIGINVVCSDSENAESRGPMRGQRSSISCEDRPTVERQVAKYASANGTREPHGATSRNVEK</sequence>
<accession>A0A8E2EXF6</accession>
<name>A0A8E2EXF6_9PEZI</name>
<reference evidence="2 3" key="1">
    <citation type="journal article" date="2016" name="Nat. Commun.">
        <title>Ectomycorrhizal ecology is imprinted in the genome of the dominant symbiotic fungus Cenococcum geophilum.</title>
        <authorList>
            <consortium name="DOE Joint Genome Institute"/>
            <person name="Peter M."/>
            <person name="Kohler A."/>
            <person name="Ohm R.A."/>
            <person name="Kuo A."/>
            <person name="Krutzmann J."/>
            <person name="Morin E."/>
            <person name="Arend M."/>
            <person name="Barry K.W."/>
            <person name="Binder M."/>
            <person name="Choi C."/>
            <person name="Clum A."/>
            <person name="Copeland A."/>
            <person name="Grisel N."/>
            <person name="Haridas S."/>
            <person name="Kipfer T."/>
            <person name="LaButti K."/>
            <person name="Lindquist E."/>
            <person name="Lipzen A."/>
            <person name="Maire R."/>
            <person name="Meier B."/>
            <person name="Mihaltcheva S."/>
            <person name="Molinier V."/>
            <person name="Murat C."/>
            <person name="Poggeler S."/>
            <person name="Quandt C.A."/>
            <person name="Sperisen C."/>
            <person name="Tritt A."/>
            <person name="Tisserant E."/>
            <person name="Crous P.W."/>
            <person name="Henrissat B."/>
            <person name="Nehls U."/>
            <person name="Egli S."/>
            <person name="Spatafora J.W."/>
            <person name="Grigoriev I.V."/>
            <person name="Martin F.M."/>
        </authorList>
    </citation>
    <scope>NUCLEOTIDE SEQUENCE [LARGE SCALE GENOMIC DNA]</scope>
    <source>
        <strain evidence="2 3">CBS 207.34</strain>
    </source>
</reference>
<keyword evidence="3" id="KW-1185">Reference proteome</keyword>
<feature type="region of interest" description="Disordered" evidence="1">
    <location>
        <begin position="118"/>
        <end position="167"/>
    </location>
</feature>
<feature type="region of interest" description="Disordered" evidence="1">
    <location>
        <begin position="52"/>
        <end position="98"/>
    </location>
</feature>
<protein>
    <submittedName>
        <fullName evidence="2">Uncharacterized protein</fullName>
    </submittedName>
</protein>
<dbReference type="Proteomes" id="UP000250140">
    <property type="component" value="Unassembled WGS sequence"/>
</dbReference>
<gene>
    <name evidence="2" type="ORF">AOQ84DRAFT_366071</name>
</gene>
<feature type="compositionally biased region" description="Basic and acidic residues" evidence="1">
    <location>
        <begin position="62"/>
        <end position="98"/>
    </location>
</feature>
<evidence type="ECO:0000313" key="3">
    <source>
        <dbReference type="Proteomes" id="UP000250140"/>
    </source>
</evidence>